<feature type="region of interest" description="Disordered" evidence="5">
    <location>
        <begin position="151"/>
        <end position="186"/>
    </location>
</feature>
<dbReference type="AlphaFoldDB" id="A0A9P7SWI8"/>
<reference evidence="6" key="1">
    <citation type="journal article" date="2020" name="bioRxiv">
        <title>Whole genome comparisons of ergot fungi reveals the divergence and evolution of species within the genus Claviceps are the result of varying mechanisms driving genome evolution and host range expansion.</title>
        <authorList>
            <person name="Wyka S.A."/>
            <person name="Mondo S.J."/>
            <person name="Liu M."/>
            <person name="Dettman J."/>
            <person name="Nalam V."/>
            <person name="Broders K.D."/>
        </authorList>
    </citation>
    <scope>NUCLEOTIDE SEQUENCE</scope>
    <source>
        <strain evidence="6">CCC 602</strain>
    </source>
</reference>
<evidence type="ECO:0000256" key="1">
    <source>
        <dbReference type="ARBA" id="ARBA00022694"/>
    </source>
</evidence>
<keyword evidence="7" id="KW-1185">Reference proteome</keyword>
<feature type="region of interest" description="Disordered" evidence="5">
    <location>
        <begin position="38"/>
        <end position="73"/>
    </location>
</feature>
<comment type="caution">
    <text evidence="6">The sequence shown here is derived from an EMBL/GenBank/DDBJ whole genome shotgun (WGS) entry which is preliminary data.</text>
</comment>
<feature type="compositionally biased region" description="Basic residues" evidence="5">
    <location>
        <begin position="61"/>
        <end position="70"/>
    </location>
</feature>
<dbReference type="PANTHER" id="PTHR14742:SF0">
    <property type="entry name" value="RIBONUCLEASE P PROTEIN SUBUNIT P21"/>
    <property type="match status" value="1"/>
</dbReference>
<dbReference type="Proteomes" id="UP000748025">
    <property type="component" value="Unassembled WGS sequence"/>
</dbReference>
<evidence type="ECO:0000256" key="4">
    <source>
        <dbReference type="ARBA" id="ARBA00038402"/>
    </source>
</evidence>
<dbReference type="GO" id="GO:0008033">
    <property type="term" value="P:tRNA processing"/>
    <property type="evidence" value="ECO:0007669"/>
    <property type="project" value="UniProtKB-KW"/>
</dbReference>
<accession>A0A9P7SWI8</accession>
<dbReference type="PANTHER" id="PTHR14742">
    <property type="entry name" value="RIBONUCLEASE P SUBUNIT P21"/>
    <property type="match status" value="1"/>
</dbReference>
<evidence type="ECO:0000256" key="2">
    <source>
        <dbReference type="ARBA" id="ARBA00022723"/>
    </source>
</evidence>
<gene>
    <name evidence="6" type="ORF">E4U43_003808</name>
</gene>
<dbReference type="GO" id="GO:0046872">
    <property type="term" value="F:metal ion binding"/>
    <property type="evidence" value="ECO:0007669"/>
    <property type="project" value="UniProtKB-KW"/>
</dbReference>
<keyword evidence="2" id="KW-0479">Metal-binding</keyword>
<dbReference type="InterPro" id="IPR007175">
    <property type="entry name" value="Rpr2/Snm1/Rpp21"/>
</dbReference>
<evidence type="ECO:0008006" key="8">
    <source>
        <dbReference type="Google" id="ProtNLM"/>
    </source>
</evidence>
<organism evidence="6 7">
    <name type="scientific">Claviceps pusilla</name>
    <dbReference type="NCBI Taxonomy" id="123648"/>
    <lineage>
        <taxon>Eukaryota</taxon>
        <taxon>Fungi</taxon>
        <taxon>Dikarya</taxon>
        <taxon>Ascomycota</taxon>
        <taxon>Pezizomycotina</taxon>
        <taxon>Sordariomycetes</taxon>
        <taxon>Hypocreomycetidae</taxon>
        <taxon>Hypocreales</taxon>
        <taxon>Clavicipitaceae</taxon>
        <taxon>Claviceps</taxon>
    </lineage>
</organism>
<keyword evidence="1" id="KW-0819">tRNA processing</keyword>
<sequence length="186" mass="21079">MAKPKGQPGVQNRIIYSRASYLYQAATYLSNCVDRVENAPSSTRPQASKPELSADQQQQHQHQHQHRKQQKALENMSRLAMADMKAVSLKAQIRQSPALKRTVCKFCDTLLVEGRSCSSTIENPSKGARKPWADVLVMKCKTCGNVKRFPVDAPRQKRKSLRAVERNTREREELDRTDADVEKEGT</sequence>
<name>A0A9P7SWI8_9HYPO</name>
<dbReference type="Pfam" id="PF04032">
    <property type="entry name" value="Rpr2"/>
    <property type="match status" value="1"/>
</dbReference>
<evidence type="ECO:0000313" key="6">
    <source>
        <dbReference type="EMBL" id="KAG5992347.1"/>
    </source>
</evidence>
<evidence type="ECO:0000313" key="7">
    <source>
        <dbReference type="Proteomes" id="UP000748025"/>
    </source>
</evidence>
<dbReference type="EMBL" id="SRPW01002510">
    <property type="protein sequence ID" value="KAG5992347.1"/>
    <property type="molecule type" value="Genomic_DNA"/>
</dbReference>
<dbReference type="GO" id="GO:0005655">
    <property type="term" value="C:nucleolar ribonuclease P complex"/>
    <property type="evidence" value="ECO:0007669"/>
    <property type="project" value="TreeGrafter"/>
</dbReference>
<comment type="similarity">
    <text evidence="4">Belongs to the eukaryotic/archaeal RNase P protein component 4 family.</text>
</comment>
<protein>
    <recommendedName>
        <fullName evidence="8">RNAse P Rpr2/Rpp21 subunit domain-containing protein</fullName>
    </recommendedName>
</protein>
<feature type="compositionally biased region" description="Basic and acidic residues" evidence="5">
    <location>
        <begin position="162"/>
        <end position="186"/>
    </location>
</feature>
<proteinExistence type="inferred from homology"/>
<dbReference type="OrthoDB" id="128536at2759"/>
<dbReference type="Gene3D" id="6.20.50.20">
    <property type="match status" value="1"/>
</dbReference>
<evidence type="ECO:0000256" key="3">
    <source>
        <dbReference type="ARBA" id="ARBA00022833"/>
    </source>
</evidence>
<evidence type="ECO:0000256" key="5">
    <source>
        <dbReference type="SAM" id="MobiDB-lite"/>
    </source>
</evidence>
<keyword evidence="3" id="KW-0862">Zinc</keyword>